<evidence type="ECO:0000313" key="1">
    <source>
        <dbReference type="EMBL" id="GAA4905065.1"/>
    </source>
</evidence>
<proteinExistence type="predicted"/>
<dbReference type="Proteomes" id="UP001501436">
    <property type="component" value="Unassembled WGS sequence"/>
</dbReference>
<name>A0ABP9FL07_9SPHI</name>
<dbReference type="Pfam" id="PF02620">
    <property type="entry name" value="YceD"/>
    <property type="match status" value="1"/>
</dbReference>
<gene>
    <name evidence="1" type="ORF">GCM10023313_04620</name>
</gene>
<dbReference type="RefSeq" id="WP_345329283.1">
    <property type="nucleotide sequence ID" value="NZ_BAABJI010000001.1"/>
</dbReference>
<dbReference type="InterPro" id="IPR003772">
    <property type="entry name" value="YceD"/>
</dbReference>
<comment type="caution">
    <text evidence="1">The sequence shown here is derived from an EMBL/GenBank/DDBJ whole genome shotgun (WGS) entry which is preliminary data.</text>
</comment>
<sequence length="174" mass="19809">MKSLRKYTIPFSGLKLGKHRFDFDVDDSFFEAFEYSLVKKAKLACNVELDKQETMLILNFEIDGWIGLTCDRCLTDYEHPIHIREQQIAKFSAEEVDEDDEIITLGKNDHEIDITGLIYEYVTVAVPFIASCSGDGSADKCNKEMLDKLNALSGSDDDKNEATDPRWDALKNIK</sequence>
<protein>
    <submittedName>
        <fullName evidence="1">DUF177 domain-containing protein</fullName>
    </submittedName>
</protein>
<dbReference type="EMBL" id="BAABJI010000001">
    <property type="protein sequence ID" value="GAA4905065.1"/>
    <property type="molecule type" value="Genomic_DNA"/>
</dbReference>
<keyword evidence="2" id="KW-1185">Reference proteome</keyword>
<organism evidence="1 2">
    <name type="scientific">Mucilaginibacter defluvii</name>
    <dbReference type="NCBI Taxonomy" id="1196019"/>
    <lineage>
        <taxon>Bacteria</taxon>
        <taxon>Pseudomonadati</taxon>
        <taxon>Bacteroidota</taxon>
        <taxon>Sphingobacteriia</taxon>
        <taxon>Sphingobacteriales</taxon>
        <taxon>Sphingobacteriaceae</taxon>
        <taxon>Mucilaginibacter</taxon>
    </lineage>
</organism>
<accession>A0ABP9FL07</accession>
<evidence type="ECO:0000313" key="2">
    <source>
        <dbReference type="Proteomes" id="UP001501436"/>
    </source>
</evidence>
<reference evidence="2" key="1">
    <citation type="journal article" date="2019" name="Int. J. Syst. Evol. Microbiol.">
        <title>The Global Catalogue of Microorganisms (GCM) 10K type strain sequencing project: providing services to taxonomists for standard genome sequencing and annotation.</title>
        <authorList>
            <consortium name="The Broad Institute Genomics Platform"/>
            <consortium name="The Broad Institute Genome Sequencing Center for Infectious Disease"/>
            <person name="Wu L."/>
            <person name="Ma J."/>
        </authorList>
    </citation>
    <scope>NUCLEOTIDE SEQUENCE [LARGE SCALE GENOMIC DNA]</scope>
    <source>
        <strain evidence="2">JCM 18283</strain>
    </source>
</reference>